<feature type="region of interest" description="Disordered" evidence="4">
    <location>
        <begin position="280"/>
        <end position="429"/>
    </location>
</feature>
<evidence type="ECO:0000256" key="4">
    <source>
        <dbReference type="SAM" id="MobiDB-lite"/>
    </source>
</evidence>
<dbReference type="PANTHER" id="PTHR24123:SF33">
    <property type="entry name" value="PROTEIN HOS4"/>
    <property type="match status" value="1"/>
</dbReference>
<name>A0A8J4AT00_9CHLO</name>
<dbReference type="SMART" id="SM00504">
    <property type="entry name" value="Ubox"/>
    <property type="match status" value="1"/>
</dbReference>
<feature type="repeat" description="ANK" evidence="3">
    <location>
        <begin position="183"/>
        <end position="215"/>
    </location>
</feature>
<dbReference type="InterPro" id="IPR002110">
    <property type="entry name" value="Ankyrin_rpt"/>
</dbReference>
<dbReference type="PROSITE" id="PS50088">
    <property type="entry name" value="ANK_REPEAT"/>
    <property type="match status" value="3"/>
</dbReference>
<dbReference type="SUPFAM" id="SSF57850">
    <property type="entry name" value="RING/U-box"/>
    <property type="match status" value="1"/>
</dbReference>
<evidence type="ECO:0000313" key="6">
    <source>
        <dbReference type="EMBL" id="GIL46145.1"/>
    </source>
</evidence>
<dbReference type="Gene3D" id="3.30.40.10">
    <property type="entry name" value="Zinc/RING finger domain, C3HC4 (zinc finger)"/>
    <property type="match status" value="1"/>
</dbReference>
<keyword evidence="2 3" id="KW-0040">ANK repeat</keyword>
<evidence type="ECO:0000256" key="2">
    <source>
        <dbReference type="ARBA" id="ARBA00023043"/>
    </source>
</evidence>
<protein>
    <recommendedName>
        <fullName evidence="5">U-box domain-containing protein</fullName>
    </recommendedName>
</protein>
<dbReference type="EMBL" id="BNCO01000003">
    <property type="protein sequence ID" value="GIL46145.1"/>
    <property type="molecule type" value="Genomic_DNA"/>
</dbReference>
<dbReference type="PROSITE" id="PS51698">
    <property type="entry name" value="U_BOX"/>
    <property type="match status" value="1"/>
</dbReference>
<gene>
    <name evidence="6" type="ORF">Vafri_3196</name>
</gene>
<dbReference type="Proteomes" id="UP000747399">
    <property type="component" value="Unassembled WGS sequence"/>
</dbReference>
<feature type="repeat" description="ANK" evidence="3">
    <location>
        <begin position="93"/>
        <end position="125"/>
    </location>
</feature>
<dbReference type="GO" id="GO:0016567">
    <property type="term" value="P:protein ubiquitination"/>
    <property type="evidence" value="ECO:0007669"/>
    <property type="project" value="UniProtKB-UniPathway"/>
</dbReference>
<dbReference type="PANTHER" id="PTHR24123">
    <property type="entry name" value="ANKYRIN REPEAT-CONTAINING"/>
    <property type="match status" value="1"/>
</dbReference>
<dbReference type="AlphaFoldDB" id="A0A8J4AT00"/>
<evidence type="ECO:0000259" key="5">
    <source>
        <dbReference type="PROSITE" id="PS51698"/>
    </source>
</evidence>
<dbReference type="Gene3D" id="1.25.40.20">
    <property type="entry name" value="Ankyrin repeat-containing domain"/>
    <property type="match status" value="2"/>
</dbReference>
<dbReference type="UniPathway" id="UPA00143"/>
<dbReference type="InterPro" id="IPR013083">
    <property type="entry name" value="Znf_RING/FYVE/PHD"/>
</dbReference>
<keyword evidence="7" id="KW-1185">Reference proteome</keyword>
<feature type="region of interest" description="Disordered" evidence="4">
    <location>
        <begin position="493"/>
        <end position="538"/>
    </location>
</feature>
<accession>A0A8J4AT00</accession>
<dbReference type="GO" id="GO:0004842">
    <property type="term" value="F:ubiquitin-protein transferase activity"/>
    <property type="evidence" value="ECO:0007669"/>
    <property type="project" value="InterPro"/>
</dbReference>
<dbReference type="Pfam" id="PF04564">
    <property type="entry name" value="U-box"/>
    <property type="match status" value="1"/>
</dbReference>
<feature type="repeat" description="ANK" evidence="3">
    <location>
        <begin position="227"/>
        <end position="248"/>
    </location>
</feature>
<dbReference type="InterPro" id="IPR036770">
    <property type="entry name" value="Ankyrin_rpt-contain_sf"/>
</dbReference>
<dbReference type="Pfam" id="PF12796">
    <property type="entry name" value="Ank_2"/>
    <property type="match status" value="1"/>
</dbReference>
<comment type="caution">
    <text evidence="6">The sequence shown here is derived from an EMBL/GenBank/DDBJ whole genome shotgun (WGS) entry which is preliminary data.</text>
</comment>
<dbReference type="SMART" id="SM00248">
    <property type="entry name" value="ANK"/>
    <property type="match status" value="6"/>
</dbReference>
<keyword evidence="1" id="KW-0677">Repeat</keyword>
<evidence type="ECO:0000256" key="1">
    <source>
        <dbReference type="ARBA" id="ARBA00022737"/>
    </source>
</evidence>
<feature type="compositionally biased region" description="Acidic residues" evidence="4">
    <location>
        <begin position="493"/>
        <end position="504"/>
    </location>
</feature>
<reference evidence="6" key="1">
    <citation type="journal article" date="2021" name="Proc. Natl. Acad. Sci. U.S.A.">
        <title>Three genomes in the algal genus Volvox reveal the fate of a haploid sex-determining region after a transition to homothallism.</title>
        <authorList>
            <person name="Yamamoto K."/>
            <person name="Hamaji T."/>
            <person name="Kawai-Toyooka H."/>
            <person name="Matsuzaki R."/>
            <person name="Takahashi F."/>
            <person name="Nishimura Y."/>
            <person name="Kawachi M."/>
            <person name="Noguchi H."/>
            <person name="Minakuchi Y."/>
            <person name="Umen J.G."/>
            <person name="Toyoda A."/>
            <person name="Nozaki H."/>
        </authorList>
    </citation>
    <scope>NUCLEOTIDE SEQUENCE</scope>
    <source>
        <strain evidence="6">NIES-3780</strain>
    </source>
</reference>
<organism evidence="6 7">
    <name type="scientific">Volvox africanus</name>
    <dbReference type="NCBI Taxonomy" id="51714"/>
    <lineage>
        <taxon>Eukaryota</taxon>
        <taxon>Viridiplantae</taxon>
        <taxon>Chlorophyta</taxon>
        <taxon>core chlorophytes</taxon>
        <taxon>Chlorophyceae</taxon>
        <taxon>CS clade</taxon>
        <taxon>Chlamydomonadales</taxon>
        <taxon>Volvocaceae</taxon>
        <taxon>Volvox</taxon>
    </lineage>
</organism>
<dbReference type="PROSITE" id="PS50297">
    <property type="entry name" value="ANK_REP_REGION"/>
    <property type="match status" value="3"/>
</dbReference>
<feature type="domain" description="U-box" evidence="5">
    <location>
        <begin position="613"/>
        <end position="686"/>
    </location>
</feature>
<evidence type="ECO:0000313" key="7">
    <source>
        <dbReference type="Proteomes" id="UP000747399"/>
    </source>
</evidence>
<dbReference type="SUPFAM" id="SSF48403">
    <property type="entry name" value="Ankyrin repeat"/>
    <property type="match status" value="1"/>
</dbReference>
<proteinExistence type="predicted"/>
<feature type="compositionally biased region" description="Basic and acidic residues" evidence="4">
    <location>
        <begin position="280"/>
        <end position="295"/>
    </location>
</feature>
<feature type="compositionally biased region" description="Gly residues" evidence="4">
    <location>
        <begin position="341"/>
        <end position="351"/>
    </location>
</feature>
<dbReference type="InterPro" id="IPR003613">
    <property type="entry name" value="Ubox_domain"/>
</dbReference>
<dbReference type="InterPro" id="IPR051165">
    <property type="entry name" value="Multifunctional_ANK_Repeat"/>
</dbReference>
<dbReference type="CDD" id="cd16655">
    <property type="entry name" value="RING-Ubox_WDSUB1-like"/>
    <property type="match status" value="1"/>
</dbReference>
<dbReference type="Pfam" id="PF00023">
    <property type="entry name" value="Ank"/>
    <property type="match status" value="3"/>
</dbReference>
<sequence>MGNFVSTSDAAFKPSDAFFIFDAAKNGSIDIMRLFLKKSKWLAYATDAEESTPWHVAATEGYDAVVKVLIDAARVNKTSEGSLLKLINRKNAKGQTPLMLACGRGHVTCARLLLDSGAALLLTDATGRSALHHAALYPGVDSKGNDCVGLFLEYMQRRLFLERHKFETHASIIRRHADAPDIYGRTPLHCAAWSGNVRAVHTLWMVGADICSQTSADCFDSELPCNRGSTALHFAAIRGHQQVIILLLAAWHRMVTRPESPLPRPAYAKALMRERQEAAEGRVRYKVGGEREQEAAKTPVQDQDEEGHGAVEGTSSESGSARCSELALPCGESDGPEERGTGSGSGKGQGIDQGPEAAGTCEDIGTEGQTDGPTTKHQRDTALPEDGASAPGAVDLGASEAASARGFEQASGTGKDGGDGASNSHAKGVDVPIIKRVDFPPPPLPPPARIDPRLIVDGYGLSPYDYARKNKKEQRSLMFVELLDAATDFCVDDTDDESSSEDGLPECGVGEASSGRGRGRRGSRAYGRGRASEDDDADSDVAAAGSLLLWDGVELVQDIAADPDSFFTWQHSARFLQSHLEEDVKVGQASAKEDHGSRPMSTAPSRFSVTTEVIPDCFLCPMTCKVLRDPVVAADGVTYERDAIERHLRHVSTSPVTKQYLPSKQLYANNALKSAIAQWSSGLLPPGGAGAGARGGDDRLGTGTGL</sequence>
<evidence type="ECO:0000256" key="3">
    <source>
        <dbReference type="PROSITE-ProRule" id="PRU00023"/>
    </source>
</evidence>